<dbReference type="CDD" id="cd01038">
    <property type="entry name" value="Endonuclease_DUF559"/>
    <property type="match status" value="1"/>
</dbReference>
<dbReference type="PANTHER" id="PTHR38590:SF1">
    <property type="entry name" value="BLL0828 PROTEIN"/>
    <property type="match status" value="1"/>
</dbReference>
<accession>A0ABW9RSN2</accession>
<dbReference type="PANTHER" id="PTHR38590">
    <property type="entry name" value="BLL0828 PROTEIN"/>
    <property type="match status" value="1"/>
</dbReference>
<reference evidence="2 3" key="1">
    <citation type="submission" date="2019-02" db="EMBL/GenBank/DDBJ databases">
        <authorList>
            <person name="Goldberg S.R."/>
            <person name="Haltli B.A."/>
            <person name="Correa H."/>
            <person name="Russell K.G."/>
        </authorList>
    </citation>
    <scope>NUCLEOTIDE SEQUENCE [LARGE SCALE GENOMIC DNA]</scope>
    <source>
        <strain evidence="2 3">JCM 16186</strain>
    </source>
</reference>
<evidence type="ECO:0000313" key="2">
    <source>
        <dbReference type="EMBL" id="MTI26726.1"/>
    </source>
</evidence>
<dbReference type="InterPro" id="IPR007569">
    <property type="entry name" value="DUF559"/>
</dbReference>
<dbReference type="Proteomes" id="UP000798808">
    <property type="component" value="Unassembled WGS sequence"/>
</dbReference>
<organism evidence="2 3">
    <name type="scientific">Fulvivirga kasyanovii</name>
    <dbReference type="NCBI Taxonomy" id="396812"/>
    <lineage>
        <taxon>Bacteria</taxon>
        <taxon>Pseudomonadati</taxon>
        <taxon>Bacteroidota</taxon>
        <taxon>Cytophagia</taxon>
        <taxon>Cytophagales</taxon>
        <taxon>Fulvivirgaceae</taxon>
        <taxon>Fulvivirga</taxon>
    </lineage>
</organism>
<dbReference type="Gene3D" id="3.40.960.10">
    <property type="entry name" value="VSR Endonuclease"/>
    <property type="match status" value="1"/>
</dbReference>
<dbReference type="InterPro" id="IPR047216">
    <property type="entry name" value="Endonuclease_DUF559_bact"/>
</dbReference>
<evidence type="ECO:0000259" key="1">
    <source>
        <dbReference type="Pfam" id="PF04480"/>
    </source>
</evidence>
<proteinExistence type="predicted"/>
<keyword evidence="3" id="KW-1185">Reference proteome</keyword>
<dbReference type="SUPFAM" id="SSF52980">
    <property type="entry name" value="Restriction endonuclease-like"/>
    <property type="match status" value="1"/>
</dbReference>
<dbReference type="EMBL" id="SMLW01000595">
    <property type="protein sequence ID" value="MTI26726.1"/>
    <property type="molecule type" value="Genomic_DNA"/>
</dbReference>
<feature type="domain" description="DUF559" evidence="1">
    <location>
        <begin position="12"/>
        <end position="114"/>
    </location>
</feature>
<comment type="caution">
    <text evidence="2">The sequence shown here is derived from an EMBL/GenBank/DDBJ whole genome shotgun (WGS) entry which is preliminary data.</text>
</comment>
<dbReference type="RefSeq" id="WP_155173736.1">
    <property type="nucleotide sequence ID" value="NZ_BAAAFL010000015.1"/>
</dbReference>
<gene>
    <name evidence="2" type="ORF">E1163_17360</name>
</gene>
<evidence type="ECO:0000313" key="3">
    <source>
        <dbReference type="Proteomes" id="UP000798808"/>
    </source>
</evidence>
<dbReference type="InterPro" id="IPR011335">
    <property type="entry name" value="Restrct_endonuc-II-like"/>
</dbReference>
<sequence>MSKNKIIPYRKDLKAKARELREHSTLSEILLWCEIKNRQLLDYQFHRQVPMLDYIVELALVIEVDGESHYHDDAPERDEIRQKRIEQYGVTFLRFDDKDVKQNMSFVLDSIHQWVSDYEEKAEVEMRDTLPPAGTSLKGGL</sequence>
<name>A0ABW9RSN2_9BACT</name>
<protein>
    <submittedName>
        <fullName evidence="2">DUF559 domain-containing protein</fullName>
    </submittedName>
</protein>
<dbReference type="Pfam" id="PF04480">
    <property type="entry name" value="DUF559"/>
    <property type="match status" value="1"/>
</dbReference>